<dbReference type="Gene3D" id="3.40.50.1240">
    <property type="entry name" value="Phosphoglycerate mutase-like"/>
    <property type="match status" value="1"/>
</dbReference>
<dbReference type="OrthoDB" id="280692at2"/>
<dbReference type="Pfam" id="PF00300">
    <property type="entry name" value="His_Phos_1"/>
    <property type="match status" value="1"/>
</dbReference>
<dbReference type="Proteomes" id="UP000269774">
    <property type="component" value="Unassembled WGS sequence"/>
</dbReference>
<organism evidence="2 3">
    <name type="scientific">Stutzerimonas zhaodongensis</name>
    <dbReference type="NCBI Taxonomy" id="1176257"/>
    <lineage>
        <taxon>Bacteria</taxon>
        <taxon>Pseudomonadati</taxon>
        <taxon>Pseudomonadota</taxon>
        <taxon>Gammaproteobacteria</taxon>
        <taxon>Pseudomonadales</taxon>
        <taxon>Pseudomonadaceae</taxon>
        <taxon>Stutzerimonas</taxon>
    </lineage>
</organism>
<name>A0A3M2HNE5_9GAMM</name>
<sequence length="237" mass="26790">MGSIYLIRHGQASFGAENYDVLSPLGFQQAAALGDHLDQLGIRFDRCISGELSRQQDTARTTLERMASTYAGQRPSLEIDPAFNEFHADEVIRAHMDDLLAVEPGAMHVFRNAASHRAEFQRLFRYVIQRWVSGEHEKQGLESWQSFLDRVHAGMSRLLDQAEKKDHIAVFTSGGTITALLQLVVGVPAVNAFELNWQIVNTSLSRLKFRDREVTLASFNSHTHLELLKNPELVTYR</sequence>
<dbReference type="GO" id="GO:0016787">
    <property type="term" value="F:hydrolase activity"/>
    <property type="evidence" value="ECO:0007669"/>
    <property type="project" value="UniProtKB-KW"/>
</dbReference>
<dbReference type="InterPro" id="IPR051021">
    <property type="entry name" value="Mito_Ser/Thr_phosphatase"/>
</dbReference>
<protein>
    <submittedName>
        <fullName evidence="2">Histidine phosphatase family protein</fullName>
    </submittedName>
</protein>
<reference evidence="2 3" key="1">
    <citation type="submission" date="2018-10" db="EMBL/GenBank/DDBJ databases">
        <title>Pseudomonas zhaodongensis NEAU-ST5-21(T) genome.</title>
        <authorList>
            <person name="Peng J."/>
            <person name="Liu Z.-P."/>
        </authorList>
    </citation>
    <scope>NUCLEOTIDE SEQUENCE [LARGE SCALE GENOMIC DNA]</scope>
    <source>
        <strain evidence="2 3">NEAU-ST5-21</strain>
    </source>
</reference>
<evidence type="ECO:0000256" key="1">
    <source>
        <dbReference type="ARBA" id="ARBA00022801"/>
    </source>
</evidence>
<dbReference type="PANTHER" id="PTHR20935">
    <property type="entry name" value="PHOSPHOGLYCERATE MUTASE-RELATED"/>
    <property type="match status" value="1"/>
</dbReference>
<evidence type="ECO:0000313" key="3">
    <source>
        <dbReference type="Proteomes" id="UP000269774"/>
    </source>
</evidence>
<dbReference type="InterPro" id="IPR013078">
    <property type="entry name" value="His_Pase_superF_clade-1"/>
</dbReference>
<dbReference type="SMART" id="SM00855">
    <property type="entry name" value="PGAM"/>
    <property type="match status" value="1"/>
</dbReference>
<dbReference type="PANTHER" id="PTHR20935:SF0">
    <property type="entry name" value="SERINE_THREONINE-PROTEIN PHOSPHATASE PGAM5, MITOCHONDRIAL"/>
    <property type="match status" value="1"/>
</dbReference>
<proteinExistence type="predicted"/>
<keyword evidence="3" id="KW-1185">Reference proteome</keyword>
<accession>A0A3M2HNE5</accession>
<dbReference type="SUPFAM" id="SSF53254">
    <property type="entry name" value="Phosphoglycerate mutase-like"/>
    <property type="match status" value="1"/>
</dbReference>
<keyword evidence="1" id="KW-0378">Hydrolase</keyword>
<dbReference type="EMBL" id="RFFM01000005">
    <property type="protein sequence ID" value="RMH88442.1"/>
    <property type="molecule type" value="Genomic_DNA"/>
</dbReference>
<dbReference type="CDD" id="cd07067">
    <property type="entry name" value="HP_PGM_like"/>
    <property type="match status" value="1"/>
</dbReference>
<comment type="caution">
    <text evidence="2">The sequence shown here is derived from an EMBL/GenBank/DDBJ whole genome shotgun (WGS) entry which is preliminary data.</text>
</comment>
<dbReference type="InterPro" id="IPR029033">
    <property type="entry name" value="His_PPase_superfam"/>
</dbReference>
<dbReference type="AlphaFoldDB" id="A0A3M2HNE5"/>
<gene>
    <name evidence="2" type="ORF">EA797_17375</name>
</gene>
<dbReference type="RefSeq" id="WP_122167498.1">
    <property type="nucleotide sequence ID" value="NZ_CP180504.1"/>
</dbReference>
<evidence type="ECO:0000313" key="2">
    <source>
        <dbReference type="EMBL" id="RMH88442.1"/>
    </source>
</evidence>